<keyword evidence="4" id="KW-0808">Transferase</keyword>
<comment type="catalytic activity">
    <reaction evidence="6">
        <text>N,N-dimethylethanolamine phosphate + S-adenosyl-L-methionine = phosphocholine + S-adenosyl-L-homocysteine + H(+)</text>
        <dbReference type="Rhea" id="RHEA:25325"/>
        <dbReference type="ChEBI" id="CHEBI:15378"/>
        <dbReference type="ChEBI" id="CHEBI:57856"/>
        <dbReference type="ChEBI" id="CHEBI:58641"/>
        <dbReference type="ChEBI" id="CHEBI:59789"/>
        <dbReference type="ChEBI" id="CHEBI:295975"/>
        <dbReference type="EC" id="2.1.1.103"/>
    </reaction>
    <physiologicalReaction direction="left-to-right" evidence="6">
        <dbReference type="Rhea" id="RHEA:25326"/>
    </physiologicalReaction>
</comment>
<comment type="pathway">
    <text evidence="2">Lipid metabolism.</text>
</comment>
<dbReference type="GO" id="GO:0032259">
    <property type="term" value="P:methylation"/>
    <property type="evidence" value="ECO:0007669"/>
    <property type="project" value="UniProtKB-KW"/>
</dbReference>
<dbReference type="InParanoid" id="A0A0G4G8I1"/>
<name>A0A0G4G8I1_VITBC</name>
<dbReference type="EMBL" id="CDMY01000592">
    <property type="protein sequence ID" value="CEM25187.1"/>
    <property type="molecule type" value="Genomic_DNA"/>
</dbReference>
<dbReference type="PANTHER" id="PTHR44307">
    <property type="entry name" value="PHOSPHOETHANOLAMINE METHYLTRANSFERASE"/>
    <property type="match status" value="1"/>
</dbReference>
<dbReference type="InterPro" id="IPR041698">
    <property type="entry name" value="Methyltransf_25"/>
</dbReference>
<dbReference type="InterPro" id="IPR029063">
    <property type="entry name" value="SAM-dependent_MTases_sf"/>
</dbReference>
<evidence type="ECO:0000256" key="1">
    <source>
        <dbReference type="ARBA" id="ARBA00004969"/>
    </source>
</evidence>
<evidence type="ECO:0000256" key="8">
    <source>
        <dbReference type="ARBA" id="ARBA00047841"/>
    </source>
</evidence>
<keyword evidence="11" id="KW-1185">Reference proteome</keyword>
<dbReference type="FunCoup" id="A0A0G4G8I1">
    <property type="interactions" value="18"/>
</dbReference>
<gene>
    <name evidence="10" type="ORF">Vbra_3339</name>
</gene>
<evidence type="ECO:0000313" key="11">
    <source>
        <dbReference type="Proteomes" id="UP000041254"/>
    </source>
</evidence>
<sequence length="276" mass="30740">MGSIDVGGASAASADEYERYLQEKQYSRRGVLKYEAIFGSGFISTGGLETTREITKHMQLKPGQRVLDVGCGIGGGDSFIHETYGADVLGIDLTSTCIDIAQERYKGTPSGQLEFRKADVMTLELPASSVDVIYSRDAILHIEPKLALFRRFCEWLKPGGRVVITDYCCGGPPHTWTEEFRSYIADRQYFLLTVDEYARVLQQAGLTVETSRDMSADFTSVLTRELALLEGKREAFFAEGFSQADYDDLREGWQKKLDRVAAGVQTWGLFVATKPH</sequence>
<dbReference type="OMA" id="WTRKIKD"/>
<feature type="domain" description="Methyltransferase" evidence="9">
    <location>
        <begin position="66"/>
        <end position="160"/>
    </location>
</feature>
<keyword evidence="3" id="KW-0489">Methyltransferase</keyword>
<evidence type="ECO:0000256" key="2">
    <source>
        <dbReference type="ARBA" id="ARBA00005189"/>
    </source>
</evidence>
<dbReference type="CDD" id="cd02440">
    <property type="entry name" value="AdoMet_MTases"/>
    <property type="match status" value="1"/>
</dbReference>
<dbReference type="SUPFAM" id="SSF53335">
    <property type="entry name" value="S-adenosyl-L-methionine-dependent methyltransferases"/>
    <property type="match status" value="1"/>
</dbReference>
<evidence type="ECO:0000256" key="6">
    <source>
        <dbReference type="ARBA" id="ARBA00047619"/>
    </source>
</evidence>
<dbReference type="PANTHER" id="PTHR44307:SF2">
    <property type="entry name" value="PHOSPHOETHANOLAMINE METHYLTRANSFERASE ISOFORM X1"/>
    <property type="match status" value="1"/>
</dbReference>
<proteinExistence type="predicted"/>
<evidence type="ECO:0000256" key="7">
    <source>
        <dbReference type="ARBA" id="ARBA00047622"/>
    </source>
</evidence>
<dbReference type="STRING" id="1169540.A0A0G4G8I1"/>
<dbReference type="VEuPathDB" id="CryptoDB:Vbra_3339"/>
<organism evidence="10 11">
    <name type="scientific">Vitrella brassicaformis (strain CCMP3155)</name>
    <dbReference type="NCBI Taxonomy" id="1169540"/>
    <lineage>
        <taxon>Eukaryota</taxon>
        <taxon>Sar</taxon>
        <taxon>Alveolata</taxon>
        <taxon>Colpodellida</taxon>
        <taxon>Vitrellaceae</taxon>
        <taxon>Vitrella</taxon>
    </lineage>
</organism>
<protein>
    <recommendedName>
        <fullName evidence="5">phosphoethanolamine N-methyltransferase</fullName>
        <ecNumber evidence="5">2.1.1.103</ecNumber>
    </recommendedName>
</protein>
<comment type="catalytic activity">
    <reaction evidence="7">
        <text>phosphoethanolamine + S-adenosyl-L-methionine = N-methylethanolamine phosphate + S-adenosyl-L-homocysteine + H(+)</text>
        <dbReference type="Rhea" id="RHEA:20365"/>
        <dbReference type="ChEBI" id="CHEBI:15378"/>
        <dbReference type="ChEBI" id="CHEBI:57781"/>
        <dbReference type="ChEBI" id="CHEBI:57856"/>
        <dbReference type="ChEBI" id="CHEBI:58190"/>
        <dbReference type="ChEBI" id="CHEBI:59789"/>
        <dbReference type="EC" id="2.1.1.103"/>
    </reaction>
    <physiologicalReaction direction="left-to-right" evidence="7">
        <dbReference type="Rhea" id="RHEA:20366"/>
    </physiologicalReaction>
</comment>
<dbReference type="Proteomes" id="UP000041254">
    <property type="component" value="Unassembled WGS sequence"/>
</dbReference>
<comment type="pathway">
    <text evidence="1">Phospholipid metabolism; phosphatidylcholine biosynthesis.</text>
</comment>
<dbReference type="GO" id="GO:0000234">
    <property type="term" value="F:phosphoethanolamine N-methyltransferase activity"/>
    <property type="evidence" value="ECO:0007669"/>
    <property type="project" value="UniProtKB-EC"/>
</dbReference>
<evidence type="ECO:0000256" key="4">
    <source>
        <dbReference type="ARBA" id="ARBA00022679"/>
    </source>
</evidence>
<dbReference type="AlphaFoldDB" id="A0A0G4G8I1"/>
<accession>A0A0G4G8I1</accession>
<comment type="catalytic activity">
    <reaction evidence="8">
        <text>N-methylethanolamine phosphate + S-adenosyl-L-methionine = N,N-dimethylethanolamine phosphate + S-adenosyl-L-homocysteine + H(+)</text>
        <dbReference type="Rhea" id="RHEA:25321"/>
        <dbReference type="ChEBI" id="CHEBI:15378"/>
        <dbReference type="ChEBI" id="CHEBI:57781"/>
        <dbReference type="ChEBI" id="CHEBI:57856"/>
        <dbReference type="ChEBI" id="CHEBI:58641"/>
        <dbReference type="ChEBI" id="CHEBI:59789"/>
        <dbReference type="EC" id="2.1.1.103"/>
    </reaction>
    <physiologicalReaction direction="left-to-right" evidence="8">
        <dbReference type="Rhea" id="RHEA:25322"/>
    </physiologicalReaction>
</comment>
<dbReference type="EC" id="2.1.1.103" evidence="5"/>
<dbReference type="Pfam" id="PF13649">
    <property type="entry name" value="Methyltransf_25"/>
    <property type="match status" value="1"/>
</dbReference>
<evidence type="ECO:0000313" key="10">
    <source>
        <dbReference type="EMBL" id="CEM25187.1"/>
    </source>
</evidence>
<evidence type="ECO:0000256" key="5">
    <source>
        <dbReference type="ARBA" id="ARBA00035674"/>
    </source>
</evidence>
<dbReference type="PhylomeDB" id="A0A0G4G8I1"/>
<evidence type="ECO:0000256" key="3">
    <source>
        <dbReference type="ARBA" id="ARBA00022603"/>
    </source>
</evidence>
<dbReference type="OrthoDB" id="8300214at2759"/>
<dbReference type="Gene3D" id="3.40.50.150">
    <property type="entry name" value="Vaccinia Virus protein VP39"/>
    <property type="match status" value="1"/>
</dbReference>
<evidence type="ECO:0000259" key="9">
    <source>
        <dbReference type="Pfam" id="PF13649"/>
    </source>
</evidence>
<reference evidence="10 11" key="1">
    <citation type="submission" date="2014-11" db="EMBL/GenBank/DDBJ databases">
        <authorList>
            <person name="Zhu J."/>
            <person name="Qi W."/>
            <person name="Song R."/>
        </authorList>
    </citation>
    <scope>NUCLEOTIDE SEQUENCE [LARGE SCALE GENOMIC DNA]</scope>
</reference>